<reference evidence="2 4" key="1">
    <citation type="submission" date="2015-09" db="EMBL/GenBank/DDBJ databases">
        <title>Identification and resolution of microdiversity through metagenomic sequencing of parallel consortia.</title>
        <authorList>
            <person name="Nelson W.C."/>
            <person name="Romine M.F."/>
            <person name="Lindemann S.R."/>
        </authorList>
    </citation>
    <scope>NUCLEOTIDE SEQUENCE [LARGE SCALE GENOMIC DNA]</scope>
    <source>
        <strain evidence="2">HL-109</strain>
    </source>
</reference>
<comment type="caution">
    <text evidence="2">The sequence shown here is derived from an EMBL/GenBank/DDBJ whole genome shotgun (WGS) entry which is preliminary data.</text>
</comment>
<dbReference type="Proteomes" id="UP000050497">
    <property type="component" value="Unassembled WGS sequence"/>
</dbReference>
<organism evidence="2 4">
    <name type="scientific">Saliniramus fredricksonii</name>
    <dbReference type="NCBI Taxonomy" id="1653334"/>
    <lineage>
        <taxon>Bacteria</taxon>
        <taxon>Pseudomonadati</taxon>
        <taxon>Pseudomonadota</taxon>
        <taxon>Alphaproteobacteria</taxon>
        <taxon>Hyphomicrobiales</taxon>
        <taxon>Salinarimonadaceae</taxon>
        <taxon>Saliniramus</taxon>
    </lineage>
</organism>
<keyword evidence="5" id="KW-1185">Reference proteome</keyword>
<gene>
    <name evidence="3" type="ORF">GA0071312_3164</name>
    <name evidence="2" type="ORF">HLUCCO17_05265</name>
</gene>
<sequence>MTTHTNSPAYERTASAAPEGSGPPNGGLVRSVDAAINEIRACIDERERMPTTLARRRLAAHHAAARLRRRIGDDVQP</sequence>
<evidence type="ECO:0000313" key="4">
    <source>
        <dbReference type="Proteomes" id="UP000050497"/>
    </source>
</evidence>
<proteinExistence type="predicted"/>
<dbReference type="RefSeq" id="WP_074445727.1">
    <property type="nucleotide sequence ID" value="NZ_FMBM01000002.1"/>
</dbReference>
<dbReference type="EMBL" id="FMBM01000002">
    <property type="protein sequence ID" value="SCC82184.1"/>
    <property type="molecule type" value="Genomic_DNA"/>
</dbReference>
<dbReference type="EMBL" id="LJSX01000005">
    <property type="protein sequence ID" value="KPQ11892.1"/>
    <property type="molecule type" value="Genomic_DNA"/>
</dbReference>
<evidence type="ECO:0000313" key="2">
    <source>
        <dbReference type="EMBL" id="KPQ11892.1"/>
    </source>
</evidence>
<evidence type="ECO:0000256" key="1">
    <source>
        <dbReference type="SAM" id="MobiDB-lite"/>
    </source>
</evidence>
<feature type="region of interest" description="Disordered" evidence="1">
    <location>
        <begin position="1"/>
        <end position="29"/>
    </location>
</feature>
<name>A0A0P7X9K2_9HYPH</name>
<evidence type="ECO:0000313" key="5">
    <source>
        <dbReference type="Proteomes" id="UP000182800"/>
    </source>
</evidence>
<evidence type="ECO:0000313" key="3">
    <source>
        <dbReference type="EMBL" id="SCC82184.1"/>
    </source>
</evidence>
<reference evidence="3 5" key="2">
    <citation type="submission" date="2016-08" db="EMBL/GenBank/DDBJ databases">
        <authorList>
            <person name="Varghese N."/>
            <person name="Submissions Spin"/>
        </authorList>
    </citation>
    <scope>NUCLEOTIDE SEQUENCE [LARGE SCALE GENOMIC DNA]</scope>
    <source>
        <strain evidence="3 5">HL-109</strain>
    </source>
</reference>
<dbReference type="Proteomes" id="UP000182800">
    <property type="component" value="Unassembled WGS sequence"/>
</dbReference>
<protein>
    <submittedName>
        <fullName evidence="2">Uncharacterized protein</fullName>
    </submittedName>
</protein>
<dbReference type="AlphaFoldDB" id="A0A0P7X9K2"/>
<accession>A0A0P7X9K2</accession>